<dbReference type="Pfam" id="PF00441">
    <property type="entry name" value="Acyl-CoA_dh_1"/>
    <property type="match status" value="1"/>
</dbReference>
<dbReference type="Gene3D" id="1.20.140.10">
    <property type="entry name" value="Butyryl-CoA Dehydrogenase, subunit A, domain 3"/>
    <property type="match status" value="1"/>
</dbReference>
<protein>
    <submittedName>
        <fullName evidence="9">Acyl-CoA/acyl-ACP dehydrogenase</fullName>
    </submittedName>
</protein>
<dbReference type="SUPFAM" id="SSF47203">
    <property type="entry name" value="Acyl-CoA dehydrogenase C-terminal domain-like"/>
    <property type="match status" value="1"/>
</dbReference>
<feature type="domain" description="Acyl-CoA dehydrogenase/oxidase N-terminal" evidence="8">
    <location>
        <begin position="6"/>
        <end position="98"/>
    </location>
</feature>
<comment type="caution">
    <text evidence="9">The sequence shown here is derived from an EMBL/GenBank/DDBJ whole genome shotgun (WGS) entry which is preliminary data.</text>
</comment>
<accession>A0ABU3UYU7</accession>
<dbReference type="InterPro" id="IPR009075">
    <property type="entry name" value="AcylCo_DH/oxidase_C"/>
</dbReference>
<sequence>MDLDFTDDQSALRDTLRTFFEKESSTAAVRAAEPLGFDAALWRKVVDLGLAAIAVPEHLGGGGAGFVELAIAAECLGQSLAPVPLIEAAVANDLIASLSDGGSSLPGEGSSSAAAGPSSSGEPDARLESLTARAVSGELLATLALRPTTGDLARLVPAGAVADLVAVLRGDELLLLRQPDRGPAAPGGAVHNLGALPLADCPIDTEHALVLARGPAAVRAYRRALSRWELLTSAALFGLGSRALDIGVDYVMQRKAFGVLIGTFQTIQHRLADNAIALDGARLLAYEAAWAQDENLPTADTSATMAFLFAAETAYKTASEVLHFHGGYGYTLEYDIQLYFRRAKAWSLVAGDSRAAYARLAHRVFGTAPAPAPAQAQAPAPAPAPAPAERVG</sequence>
<name>A0ABU3UYU7_9ACTN</name>
<evidence type="ECO:0000256" key="4">
    <source>
        <dbReference type="ARBA" id="ARBA00022827"/>
    </source>
</evidence>
<evidence type="ECO:0000256" key="5">
    <source>
        <dbReference type="ARBA" id="ARBA00023002"/>
    </source>
</evidence>
<evidence type="ECO:0000256" key="6">
    <source>
        <dbReference type="SAM" id="MobiDB-lite"/>
    </source>
</evidence>
<feature type="region of interest" description="Disordered" evidence="6">
    <location>
        <begin position="102"/>
        <end position="126"/>
    </location>
</feature>
<comment type="cofactor">
    <cofactor evidence="1">
        <name>FAD</name>
        <dbReference type="ChEBI" id="CHEBI:57692"/>
    </cofactor>
</comment>
<dbReference type="RefSeq" id="WP_316735754.1">
    <property type="nucleotide sequence ID" value="NZ_JARAKF010000001.1"/>
</dbReference>
<organism evidence="9 10">
    <name type="scientific">Streptomyces mirabilis</name>
    <dbReference type="NCBI Taxonomy" id="68239"/>
    <lineage>
        <taxon>Bacteria</taxon>
        <taxon>Bacillati</taxon>
        <taxon>Actinomycetota</taxon>
        <taxon>Actinomycetes</taxon>
        <taxon>Kitasatosporales</taxon>
        <taxon>Streptomycetaceae</taxon>
        <taxon>Streptomyces</taxon>
    </lineage>
</organism>
<dbReference type="InterPro" id="IPR013786">
    <property type="entry name" value="AcylCoA_DH/ox_N"/>
</dbReference>
<dbReference type="InterPro" id="IPR037069">
    <property type="entry name" value="AcylCoA_DH/ox_N_sf"/>
</dbReference>
<evidence type="ECO:0000259" key="8">
    <source>
        <dbReference type="Pfam" id="PF02771"/>
    </source>
</evidence>
<evidence type="ECO:0000256" key="2">
    <source>
        <dbReference type="ARBA" id="ARBA00009347"/>
    </source>
</evidence>
<dbReference type="PANTHER" id="PTHR43884:SF20">
    <property type="entry name" value="ACYL-COA DEHYDROGENASE FADE28"/>
    <property type="match status" value="1"/>
</dbReference>
<dbReference type="InterPro" id="IPR009100">
    <property type="entry name" value="AcylCoA_DH/oxidase_NM_dom_sf"/>
</dbReference>
<feature type="compositionally biased region" description="Low complexity" evidence="6">
    <location>
        <begin position="102"/>
        <end position="122"/>
    </location>
</feature>
<evidence type="ECO:0000259" key="7">
    <source>
        <dbReference type="Pfam" id="PF00441"/>
    </source>
</evidence>
<keyword evidence="3" id="KW-0285">Flavoprotein</keyword>
<feature type="region of interest" description="Disordered" evidence="6">
    <location>
        <begin position="371"/>
        <end position="392"/>
    </location>
</feature>
<comment type="similarity">
    <text evidence="2">Belongs to the acyl-CoA dehydrogenase family.</text>
</comment>
<evidence type="ECO:0000313" key="9">
    <source>
        <dbReference type="EMBL" id="MDU8999096.1"/>
    </source>
</evidence>
<gene>
    <name evidence="9" type="ORF">PU648_43480</name>
</gene>
<proteinExistence type="inferred from homology"/>
<keyword evidence="5" id="KW-0560">Oxidoreductase</keyword>
<dbReference type="Gene3D" id="1.10.540.10">
    <property type="entry name" value="Acyl-CoA dehydrogenase/oxidase, N-terminal domain"/>
    <property type="match status" value="1"/>
</dbReference>
<evidence type="ECO:0000256" key="1">
    <source>
        <dbReference type="ARBA" id="ARBA00001974"/>
    </source>
</evidence>
<dbReference type="EMBL" id="JARAKF010000001">
    <property type="protein sequence ID" value="MDU8999096.1"/>
    <property type="molecule type" value="Genomic_DNA"/>
</dbReference>
<feature type="domain" description="Acyl-CoA dehydrogenase/oxidase C-terminal" evidence="7">
    <location>
        <begin position="230"/>
        <end position="363"/>
    </location>
</feature>
<dbReference type="Pfam" id="PF02771">
    <property type="entry name" value="Acyl-CoA_dh_N"/>
    <property type="match status" value="1"/>
</dbReference>
<evidence type="ECO:0000313" key="10">
    <source>
        <dbReference type="Proteomes" id="UP001257627"/>
    </source>
</evidence>
<evidence type="ECO:0000256" key="3">
    <source>
        <dbReference type="ARBA" id="ARBA00022630"/>
    </source>
</evidence>
<dbReference type="SUPFAM" id="SSF56645">
    <property type="entry name" value="Acyl-CoA dehydrogenase NM domain-like"/>
    <property type="match status" value="1"/>
</dbReference>
<dbReference type="PANTHER" id="PTHR43884">
    <property type="entry name" value="ACYL-COA DEHYDROGENASE"/>
    <property type="match status" value="1"/>
</dbReference>
<reference evidence="9 10" key="1">
    <citation type="submission" date="2023-02" db="EMBL/GenBank/DDBJ databases">
        <authorList>
            <person name="Maleckis M."/>
        </authorList>
    </citation>
    <scope>NUCLEOTIDE SEQUENCE [LARGE SCALE GENOMIC DNA]</scope>
    <source>
        <strain evidence="9 10">P8-A2</strain>
    </source>
</reference>
<dbReference type="InterPro" id="IPR036250">
    <property type="entry name" value="AcylCo_DH-like_C"/>
</dbReference>
<keyword evidence="10" id="KW-1185">Reference proteome</keyword>
<dbReference type="Proteomes" id="UP001257627">
    <property type="component" value="Unassembled WGS sequence"/>
</dbReference>
<keyword evidence="4" id="KW-0274">FAD</keyword>